<dbReference type="EMBL" id="CP073767">
    <property type="protein sequence ID" value="UWZ53056.1"/>
    <property type="molecule type" value="Genomic_DNA"/>
</dbReference>
<feature type="domain" description="Dienelactone hydrolase" evidence="1">
    <location>
        <begin position="27"/>
        <end position="245"/>
    </location>
</feature>
<proteinExistence type="predicted"/>
<evidence type="ECO:0000259" key="1">
    <source>
        <dbReference type="Pfam" id="PF01738"/>
    </source>
</evidence>
<dbReference type="Pfam" id="PF01738">
    <property type="entry name" value="DLH"/>
    <property type="match status" value="1"/>
</dbReference>
<dbReference type="PANTHER" id="PTHR46623">
    <property type="entry name" value="CARBOXYMETHYLENEBUTENOLIDASE-RELATED"/>
    <property type="match status" value="1"/>
</dbReference>
<dbReference type="Proteomes" id="UP001058003">
    <property type="component" value="Chromosome"/>
</dbReference>
<sequence>MSDAIRAETVYIGDEKIQAYQAWPLDAGQGERRFPGVVVIHHLPGYDEATKEMVRRFAANGYLAICPNLFWREAPGASPDDASAFVRGQGGIPDEQIIGDVRTAAGALRALDGHNGKVGVIGHCSGGRQALLVATALPLDAAVDCYGAFALEPPPAASGLKMTSIKDRLGDLGCPVLGLFGDDDQNPAPEEVDRLAAILEGHGKQFERHSYAGAGHGFFATDRPGYRPQAAVDGWRRIFAFFDRHLGGKRLEV</sequence>
<reference evidence="2" key="1">
    <citation type="submission" date="2021-04" db="EMBL/GenBank/DDBJ databases">
        <title>Dactylosporangium aurantiacum NRRL B-8018 full assembly.</title>
        <authorList>
            <person name="Hartkoorn R.C."/>
            <person name="Beaudoing E."/>
            <person name="Hot D."/>
        </authorList>
    </citation>
    <scope>NUCLEOTIDE SEQUENCE</scope>
    <source>
        <strain evidence="2">NRRL B-8018</strain>
    </source>
</reference>
<evidence type="ECO:0000313" key="3">
    <source>
        <dbReference type="Proteomes" id="UP001058003"/>
    </source>
</evidence>
<dbReference type="InterPro" id="IPR029058">
    <property type="entry name" value="AB_hydrolase_fold"/>
</dbReference>
<dbReference type="KEGG" id="daur:Daura_41745"/>
<dbReference type="RefSeq" id="WP_033356704.1">
    <property type="nucleotide sequence ID" value="NZ_CP073767.1"/>
</dbReference>
<dbReference type="Gene3D" id="3.40.50.1820">
    <property type="entry name" value="alpha/beta hydrolase"/>
    <property type="match status" value="1"/>
</dbReference>
<dbReference type="SUPFAM" id="SSF53474">
    <property type="entry name" value="alpha/beta-Hydrolases"/>
    <property type="match status" value="1"/>
</dbReference>
<gene>
    <name evidence="2" type="ORF">Daura_41745</name>
</gene>
<keyword evidence="3" id="KW-1185">Reference proteome</keyword>
<protein>
    <submittedName>
        <fullName evidence="2">Dienelactone hydrolase family protein</fullName>
    </submittedName>
</protein>
<organism evidence="2 3">
    <name type="scientific">Dactylosporangium aurantiacum</name>
    <dbReference type="NCBI Taxonomy" id="35754"/>
    <lineage>
        <taxon>Bacteria</taxon>
        <taxon>Bacillati</taxon>
        <taxon>Actinomycetota</taxon>
        <taxon>Actinomycetes</taxon>
        <taxon>Micromonosporales</taxon>
        <taxon>Micromonosporaceae</taxon>
        <taxon>Dactylosporangium</taxon>
    </lineage>
</organism>
<dbReference type="InterPro" id="IPR002925">
    <property type="entry name" value="Dienelactn_hydro"/>
</dbReference>
<dbReference type="AlphaFoldDB" id="A0A9Q9IC49"/>
<dbReference type="OrthoDB" id="9787933at2"/>
<dbReference type="InterPro" id="IPR051049">
    <property type="entry name" value="Dienelactone_hydrolase-like"/>
</dbReference>
<dbReference type="GO" id="GO:0016787">
    <property type="term" value="F:hydrolase activity"/>
    <property type="evidence" value="ECO:0007669"/>
    <property type="project" value="UniProtKB-KW"/>
</dbReference>
<accession>A0A9Q9IC49</accession>
<evidence type="ECO:0000313" key="2">
    <source>
        <dbReference type="EMBL" id="UWZ53056.1"/>
    </source>
</evidence>
<keyword evidence="2" id="KW-0378">Hydrolase</keyword>
<name>A0A9Q9IC49_9ACTN</name>
<dbReference type="PANTHER" id="PTHR46623:SF6">
    <property type="entry name" value="ALPHA_BETA-HYDROLASES SUPERFAMILY PROTEIN"/>
    <property type="match status" value="1"/>
</dbReference>